<keyword evidence="7" id="KW-0175">Coiled coil</keyword>
<evidence type="ECO:0000256" key="7">
    <source>
        <dbReference type="SAM" id="Coils"/>
    </source>
</evidence>
<dbReference type="OrthoDB" id="296187at2759"/>
<keyword evidence="6" id="KW-0493">Microtubule</keyword>
<comment type="subcellular location">
    <subcellularLocation>
        <location evidence="6">Cytoplasm</location>
        <location evidence="6">Cytoskeleton</location>
    </subcellularLocation>
</comment>
<dbReference type="GO" id="GO:0007021">
    <property type="term" value="P:tubulin complex assembly"/>
    <property type="evidence" value="ECO:0007669"/>
    <property type="project" value="UniProtKB-UniRule"/>
</dbReference>
<evidence type="ECO:0000256" key="2">
    <source>
        <dbReference type="ARBA" id="ARBA00006806"/>
    </source>
</evidence>
<dbReference type="InterPro" id="IPR004226">
    <property type="entry name" value="TBCA"/>
</dbReference>
<dbReference type="SUPFAM" id="SSF46988">
    <property type="entry name" value="Tubulin chaperone cofactor A"/>
    <property type="match status" value="1"/>
</dbReference>
<dbReference type="AlphaFoldDB" id="A0A7R9KUF5"/>
<dbReference type="Gene3D" id="1.20.58.90">
    <property type="match status" value="1"/>
</dbReference>
<name>A0A7R9KUF5_9ACAR</name>
<keyword evidence="9" id="KW-1185">Reference proteome</keyword>
<dbReference type="GO" id="GO:0005874">
    <property type="term" value="C:microtubule"/>
    <property type="evidence" value="ECO:0007669"/>
    <property type="project" value="UniProtKB-KW"/>
</dbReference>
<reference evidence="8" key="1">
    <citation type="submission" date="2020-11" db="EMBL/GenBank/DDBJ databases">
        <authorList>
            <person name="Tran Van P."/>
        </authorList>
    </citation>
    <scope>NUCLEOTIDE SEQUENCE</scope>
</reference>
<dbReference type="GO" id="GO:0005829">
    <property type="term" value="C:cytosol"/>
    <property type="evidence" value="ECO:0007669"/>
    <property type="project" value="TreeGrafter"/>
</dbReference>
<comment type="subunit">
    <text evidence="5 6">Supercomplex made of cofactors A to E. Cofactors A and D function by capturing and stabilizing tubulin in a quasi-native conformation. Cofactor E binds to the cofactor D-tubulin complex; interaction with cofactor C then causes the release of tubulin polypeptides that are committed to the native state.</text>
</comment>
<comment type="function">
    <text evidence="1">Tubulin-folding protein; involved in the early step of the tubulin folding pathway.</text>
</comment>
<sequence>MSDPRLNQIRIKTGILKRVAKERMVYEKEVVIERKRLETMKSQLKDEYELRKQEEVINECLTMIPDSIARTQQAFNDLNTILQETQSELSETEVFQTANTLIQELELIPA</sequence>
<evidence type="ECO:0000256" key="6">
    <source>
        <dbReference type="RuleBase" id="RU364030"/>
    </source>
</evidence>
<evidence type="ECO:0000256" key="4">
    <source>
        <dbReference type="ARBA" id="ARBA00023186"/>
    </source>
</evidence>
<keyword evidence="6" id="KW-0206">Cytoskeleton</keyword>
<dbReference type="PANTHER" id="PTHR21500">
    <property type="entry name" value="TUBULIN-SPECIFIC CHAPERONE A"/>
    <property type="match status" value="1"/>
</dbReference>
<protein>
    <recommendedName>
        <fullName evidence="3 6">Tubulin-specific chaperone A</fullName>
    </recommendedName>
</protein>
<dbReference type="Proteomes" id="UP000759131">
    <property type="component" value="Unassembled WGS sequence"/>
</dbReference>
<dbReference type="PANTHER" id="PTHR21500:SF0">
    <property type="entry name" value="TUBULIN-SPECIFIC CHAPERONE A"/>
    <property type="match status" value="1"/>
</dbReference>
<dbReference type="GO" id="GO:0007023">
    <property type="term" value="P:post-chaperonin tubulin folding pathway"/>
    <property type="evidence" value="ECO:0007669"/>
    <property type="project" value="UniProtKB-UniRule"/>
</dbReference>
<evidence type="ECO:0000256" key="5">
    <source>
        <dbReference type="ARBA" id="ARBA00026055"/>
    </source>
</evidence>
<evidence type="ECO:0000256" key="3">
    <source>
        <dbReference type="ARBA" id="ARBA00015002"/>
    </source>
</evidence>
<comment type="similarity">
    <text evidence="2 6">Belongs to the TBCA family.</text>
</comment>
<dbReference type="InterPro" id="IPR036126">
    <property type="entry name" value="TBCA_sf"/>
</dbReference>
<dbReference type="EMBL" id="CAJPIZ010006918">
    <property type="protein sequence ID" value="CAG2109925.1"/>
    <property type="molecule type" value="Genomic_DNA"/>
</dbReference>
<dbReference type="GO" id="GO:0048487">
    <property type="term" value="F:beta-tubulin binding"/>
    <property type="evidence" value="ECO:0007669"/>
    <property type="project" value="InterPro"/>
</dbReference>
<dbReference type="EMBL" id="OC861493">
    <property type="protein sequence ID" value="CAD7629495.1"/>
    <property type="molecule type" value="Genomic_DNA"/>
</dbReference>
<proteinExistence type="inferred from homology"/>
<evidence type="ECO:0000256" key="1">
    <source>
        <dbReference type="ARBA" id="ARBA00003046"/>
    </source>
</evidence>
<evidence type="ECO:0000313" key="9">
    <source>
        <dbReference type="Proteomes" id="UP000759131"/>
    </source>
</evidence>
<gene>
    <name evidence="8" type="ORF">OSB1V03_LOCUS9911</name>
</gene>
<accession>A0A7R9KUF5</accession>
<dbReference type="Pfam" id="PF02970">
    <property type="entry name" value="TBCA"/>
    <property type="match status" value="1"/>
</dbReference>
<organism evidence="8">
    <name type="scientific">Medioppia subpectinata</name>
    <dbReference type="NCBI Taxonomy" id="1979941"/>
    <lineage>
        <taxon>Eukaryota</taxon>
        <taxon>Metazoa</taxon>
        <taxon>Ecdysozoa</taxon>
        <taxon>Arthropoda</taxon>
        <taxon>Chelicerata</taxon>
        <taxon>Arachnida</taxon>
        <taxon>Acari</taxon>
        <taxon>Acariformes</taxon>
        <taxon>Sarcoptiformes</taxon>
        <taxon>Oribatida</taxon>
        <taxon>Brachypylina</taxon>
        <taxon>Oppioidea</taxon>
        <taxon>Oppiidae</taxon>
        <taxon>Medioppia</taxon>
    </lineage>
</organism>
<keyword evidence="6" id="KW-0963">Cytoplasm</keyword>
<keyword evidence="4 6" id="KW-0143">Chaperone</keyword>
<feature type="coiled-coil region" evidence="7">
    <location>
        <begin position="34"/>
        <end position="88"/>
    </location>
</feature>
<evidence type="ECO:0000313" key="8">
    <source>
        <dbReference type="EMBL" id="CAD7629495.1"/>
    </source>
</evidence>